<keyword evidence="11" id="KW-1185">Reference proteome</keyword>
<feature type="domain" description="Histidine kinase" evidence="9">
    <location>
        <begin position="371"/>
        <end position="462"/>
    </location>
</feature>
<evidence type="ECO:0000256" key="5">
    <source>
        <dbReference type="ARBA" id="ARBA00022777"/>
    </source>
</evidence>
<comment type="subcellular location">
    <subcellularLocation>
        <location evidence="1">Cell membrane</location>
        <topology evidence="1">Multi-pass membrane protein</topology>
    </subcellularLocation>
</comment>
<sequence length="483" mass="53957">MKTDLFASIVANLSDGIYVIQNGKAIFLNQRFGEIFGYRDHESLIGRDMFAKVYPDWQSVDLFRKVHEQLLSGNYEKISWGQPSAKVDGTPFWIEVEARLIEVQGEPAVFGTFLDRTDCKLIGEAMHASQETLRLLLDAMEDRVYVVTDDYRLVYANRKMKAALRGEMDKEYCYKLCRGLESPCEDCSTDHVFISERPMQKEYFNQLAQCWYSVIELPVRMPGIDRPTKLAVARDITERKEAEEKVRALSHRLINVQEEERKHLSRELHDDLGQRLNAAKIAVDLLAQDFAGAPGDVAARLGQLSQMLKGGVESVRHLSAGLRPASLERLGLVEAIGNDCDQLAARQGLKVTFTHHGMEGVRLSQDAEINLYRVVQEALNNVVKHAGATEVGIQLVASYPIVRMRIRDNGTGFDAASCKGKRGGGLGLVGMAERVELLHGSFKIHSNPGMGTRLTVEIPIAEEAESELLRNNDRGGAWTRSAV</sequence>
<protein>
    <submittedName>
        <fullName evidence="10">PAS domain-containing sensor histidine kinase</fullName>
    </submittedName>
</protein>
<keyword evidence="2" id="KW-1003">Cell membrane</keyword>
<dbReference type="CDD" id="cd16917">
    <property type="entry name" value="HATPase_UhpB-NarQ-NarX-like"/>
    <property type="match status" value="1"/>
</dbReference>
<dbReference type="InterPro" id="IPR013767">
    <property type="entry name" value="PAS_fold"/>
</dbReference>
<evidence type="ECO:0000313" key="11">
    <source>
        <dbReference type="Proteomes" id="UP000683557"/>
    </source>
</evidence>
<dbReference type="InterPro" id="IPR005467">
    <property type="entry name" value="His_kinase_dom"/>
</dbReference>
<keyword evidence="3" id="KW-0808">Transferase</keyword>
<dbReference type="CDD" id="cd00130">
    <property type="entry name" value="PAS"/>
    <property type="match status" value="1"/>
</dbReference>
<proteinExistence type="predicted"/>
<dbReference type="Pfam" id="PF07730">
    <property type="entry name" value="HisKA_3"/>
    <property type="match status" value="1"/>
</dbReference>
<dbReference type="Proteomes" id="UP000683557">
    <property type="component" value="Chromosome"/>
</dbReference>
<dbReference type="PANTHER" id="PTHR24421:SF37">
    <property type="entry name" value="SENSOR HISTIDINE KINASE NARS"/>
    <property type="match status" value="1"/>
</dbReference>
<accession>A0ABX8JEX1</accession>
<dbReference type="PANTHER" id="PTHR24421">
    <property type="entry name" value="NITRATE/NITRITE SENSOR PROTEIN NARX-RELATED"/>
    <property type="match status" value="1"/>
</dbReference>
<evidence type="ECO:0000256" key="6">
    <source>
        <dbReference type="ARBA" id="ARBA00022989"/>
    </source>
</evidence>
<evidence type="ECO:0000256" key="8">
    <source>
        <dbReference type="ARBA" id="ARBA00023136"/>
    </source>
</evidence>
<dbReference type="NCBIfam" id="TIGR00229">
    <property type="entry name" value="sensory_box"/>
    <property type="match status" value="1"/>
</dbReference>
<keyword evidence="5 10" id="KW-0418">Kinase</keyword>
<reference evidence="10 11" key="1">
    <citation type="submission" date="2021-06" db="EMBL/GenBank/DDBJ databases">
        <title>Gemonas diversity in paddy soil.</title>
        <authorList>
            <person name="Liu G."/>
        </authorList>
    </citation>
    <scope>NUCLEOTIDE SEQUENCE [LARGE SCALE GENOMIC DNA]</scope>
    <source>
        <strain evidence="10 11">RG10</strain>
    </source>
</reference>
<name>A0ABX8JEX1_9BACT</name>
<evidence type="ECO:0000259" key="9">
    <source>
        <dbReference type="PROSITE" id="PS50109"/>
    </source>
</evidence>
<dbReference type="SMART" id="SM00387">
    <property type="entry name" value="HATPase_c"/>
    <property type="match status" value="1"/>
</dbReference>
<keyword evidence="6" id="KW-1133">Transmembrane helix</keyword>
<dbReference type="InterPro" id="IPR011712">
    <property type="entry name" value="Sig_transdc_His_kin_sub3_dim/P"/>
</dbReference>
<dbReference type="GO" id="GO:0016301">
    <property type="term" value="F:kinase activity"/>
    <property type="evidence" value="ECO:0007669"/>
    <property type="project" value="UniProtKB-KW"/>
</dbReference>
<organism evidence="10 11">
    <name type="scientific">Geomonas oryzisoli</name>
    <dbReference type="NCBI Taxonomy" id="2847992"/>
    <lineage>
        <taxon>Bacteria</taxon>
        <taxon>Pseudomonadati</taxon>
        <taxon>Thermodesulfobacteriota</taxon>
        <taxon>Desulfuromonadia</taxon>
        <taxon>Geobacterales</taxon>
        <taxon>Geobacteraceae</taxon>
        <taxon>Geomonas</taxon>
    </lineage>
</organism>
<dbReference type="PROSITE" id="PS50109">
    <property type="entry name" value="HIS_KIN"/>
    <property type="match status" value="1"/>
</dbReference>
<dbReference type="Pfam" id="PF00989">
    <property type="entry name" value="PAS"/>
    <property type="match status" value="1"/>
</dbReference>
<evidence type="ECO:0000256" key="1">
    <source>
        <dbReference type="ARBA" id="ARBA00004651"/>
    </source>
</evidence>
<evidence type="ECO:0000256" key="2">
    <source>
        <dbReference type="ARBA" id="ARBA00022475"/>
    </source>
</evidence>
<keyword evidence="4" id="KW-0812">Transmembrane</keyword>
<evidence type="ECO:0000256" key="7">
    <source>
        <dbReference type="ARBA" id="ARBA00023012"/>
    </source>
</evidence>
<evidence type="ECO:0000256" key="3">
    <source>
        <dbReference type="ARBA" id="ARBA00022679"/>
    </source>
</evidence>
<dbReference type="EMBL" id="CP076723">
    <property type="protein sequence ID" value="QWV95737.1"/>
    <property type="molecule type" value="Genomic_DNA"/>
</dbReference>
<dbReference type="InterPro" id="IPR003594">
    <property type="entry name" value="HATPase_dom"/>
</dbReference>
<keyword evidence="8" id="KW-0472">Membrane</keyword>
<evidence type="ECO:0000256" key="4">
    <source>
        <dbReference type="ARBA" id="ARBA00022692"/>
    </source>
</evidence>
<dbReference type="Pfam" id="PF02518">
    <property type="entry name" value="HATPase_c"/>
    <property type="match status" value="1"/>
</dbReference>
<dbReference type="InterPro" id="IPR050482">
    <property type="entry name" value="Sensor_HK_TwoCompSys"/>
</dbReference>
<evidence type="ECO:0000313" key="10">
    <source>
        <dbReference type="EMBL" id="QWV95737.1"/>
    </source>
</evidence>
<dbReference type="SMART" id="SM00091">
    <property type="entry name" value="PAS"/>
    <property type="match status" value="1"/>
</dbReference>
<gene>
    <name evidence="10" type="ORF">KP004_14470</name>
</gene>
<keyword evidence="7" id="KW-0902">Two-component regulatory system</keyword>
<dbReference type="InterPro" id="IPR000014">
    <property type="entry name" value="PAS"/>
</dbReference>